<protein>
    <recommendedName>
        <fullName evidence="2">LamG-like jellyroll fold domain-containing protein</fullName>
    </recommendedName>
</protein>
<dbReference type="EMBL" id="LAZR01058053">
    <property type="protein sequence ID" value="KKK70724.1"/>
    <property type="molecule type" value="Genomic_DNA"/>
</dbReference>
<gene>
    <name evidence="1" type="ORF">LCGC14_2921080</name>
</gene>
<dbReference type="SUPFAM" id="SSF49899">
    <property type="entry name" value="Concanavalin A-like lectins/glucanases"/>
    <property type="match status" value="1"/>
</dbReference>
<dbReference type="InterPro" id="IPR013320">
    <property type="entry name" value="ConA-like_dom_sf"/>
</dbReference>
<proteinExistence type="predicted"/>
<dbReference type="Pfam" id="PF13385">
    <property type="entry name" value="Laminin_G_3"/>
    <property type="match status" value="1"/>
</dbReference>
<accession>A0A0F8ZWB8</accession>
<reference evidence="1" key="1">
    <citation type="journal article" date="2015" name="Nature">
        <title>Complex archaea that bridge the gap between prokaryotes and eukaryotes.</title>
        <authorList>
            <person name="Spang A."/>
            <person name="Saw J.H."/>
            <person name="Jorgensen S.L."/>
            <person name="Zaremba-Niedzwiedzka K."/>
            <person name="Martijn J."/>
            <person name="Lind A.E."/>
            <person name="van Eijk R."/>
            <person name="Schleper C."/>
            <person name="Guy L."/>
            <person name="Ettema T.J."/>
        </authorList>
    </citation>
    <scope>NUCLEOTIDE SEQUENCE</scope>
</reference>
<dbReference type="Gene3D" id="2.60.120.200">
    <property type="match status" value="1"/>
</dbReference>
<dbReference type="AlphaFoldDB" id="A0A0F8ZWB8"/>
<evidence type="ECO:0008006" key="2">
    <source>
        <dbReference type="Google" id="ProtNLM"/>
    </source>
</evidence>
<sequence>SGLWYLDFDGIDDRVQYNASVATNIAGALTVSVWVKLDVTVANQPDGIPTIICHQVANLNDRNYAIYITKATDLLSFNGRNIDGSAYIFESTVAAVGATYLDDLDWHRVTGVWDRANTTSYVYIDAVARSTDAGQTDADLETAGSQRLNFSNQRGQPDTFMDCGITIMDVETGARSTEEESYRYGQERQIIGV</sequence>
<name>A0A0F8ZWB8_9ZZZZ</name>
<feature type="non-terminal residue" evidence="1">
    <location>
        <position position="1"/>
    </location>
</feature>
<evidence type="ECO:0000313" key="1">
    <source>
        <dbReference type="EMBL" id="KKK70724.1"/>
    </source>
</evidence>
<comment type="caution">
    <text evidence="1">The sequence shown here is derived from an EMBL/GenBank/DDBJ whole genome shotgun (WGS) entry which is preliminary data.</text>
</comment>
<organism evidence="1">
    <name type="scientific">marine sediment metagenome</name>
    <dbReference type="NCBI Taxonomy" id="412755"/>
    <lineage>
        <taxon>unclassified sequences</taxon>
        <taxon>metagenomes</taxon>
        <taxon>ecological metagenomes</taxon>
    </lineage>
</organism>